<dbReference type="OrthoDB" id="9802264at2"/>
<proteinExistence type="predicted"/>
<reference evidence="9 10" key="1">
    <citation type="journal article" date="2009" name="PLoS ONE">
        <title>The complete genome of Teredinibacter turnerae T7901: an intracellular endosymbiont of marine wood-boring bivalves (shipworms).</title>
        <authorList>
            <person name="Yang J.C."/>
            <person name="Madupu R."/>
            <person name="Durkin A.S."/>
            <person name="Ekborg N.A."/>
            <person name="Pedamallu C.S."/>
            <person name="Hostetler J.B."/>
            <person name="Radune D."/>
            <person name="Toms B.S."/>
            <person name="Henrissat B."/>
            <person name="Coutinho P.M."/>
            <person name="Schwarz S."/>
            <person name="Field L."/>
            <person name="Trindade-Silva A.E."/>
            <person name="Soares C.A.G."/>
            <person name="Elshahawi S."/>
            <person name="Hanora A."/>
            <person name="Schmidt E.W."/>
            <person name="Haygood M.G."/>
            <person name="Posfai J."/>
            <person name="Benner J."/>
            <person name="Madinger C."/>
            <person name="Nove J."/>
            <person name="Anton B."/>
            <person name="Chaudhary K."/>
            <person name="Foster J."/>
            <person name="Holman A."/>
            <person name="Kumar S."/>
            <person name="Lessard P.A."/>
            <person name="Luyten Y.A."/>
            <person name="Slatko B."/>
            <person name="Wood N."/>
            <person name="Wu B."/>
            <person name="Teplitski M."/>
            <person name="Mougous J.D."/>
            <person name="Ward N."/>
            <person name="Eisen J.A."/>
            <person name="Badger J.H."/>
            <person name="Distel D.L."/>
        </authorList>
    </citation>
    <scope>NUCLEOTIDE SEQUENCE [LARGE SCALE GENOMIC DNA]</scope>
    <source>
        <strain evidence="10">ATCC 39867 / T7901</strain>
    </source>
</reference>
<keyword evidence="2" id="KW-0813">Transport</keyword>
<evidence type="ECO:0000259" key="8">
    <source>
        <dbReference type="PROSITE" id="PS50893"/>
    </source>
</evidence>
<dbReference type="InterPro" id="IPR050086">
    <property type="entry name" value="MetN_ABC_transporter-like"/>
</dbReference>
<dbReference type="PANTHER" id="PTHR43166">
    <property type="entry name" value="AMINO ACID IMPORT ATP-BINDING PROTEIN"/>
    <property type="match status" value="1"/>
</dbReference>
<gene>
    <name evidence="9" type="ordered locus">TERTU_2943</name>
</gene>
<dbReference type="InterPro" id="IPR003439">
    <property type="entry name" value="ABC_transporter-like_ATP-bd"/>
</dbReference>
<dbReference type="AlphaFoldDB" id="C5BNF2"/>
<dbReference type="InterPro" id="IPR003593">
    <property type="entry name" value="AAA+_ATPase"/>
</dbReference>
<keyword evidence="6" id="KW-1278">Translocase</keyword>
<dbReference type="HOGENOM" id="CLU_000604_1_22_6"/>
<dbReference type="STRING" id="377629.TERTU_2943"/>
<dbReference type="PROSITE" id="PS50893">
    <property type="entry name" value="ABC_TRANSPORTER_2"/>
    <property type="match status" value="1"/>
</dbReference>
<dbReference type="SUPFAM" id="SSF52540">
    <property type="entry name" value="P-loop containing nucleoside triphosphate hydrolases"/>
    <property type="match status" value="1"/>
</dbReference>
<sequence>MSEALIQLSEFSYRTNNQTLLREIELTISPEDKVALVGPSGAGKSTLLHCLYERIHVHAALCPQQLGLVESLSTYHNIYMGRLDHHNALYNLWNLVHPWRHHKTAIAQLCREFSLPDRIWQPVSQLSGGEQQRVALARACYASKPVFIGDEPLSSLDPELRERLLAQLLARHPTVIMSLHAPELATRYFQRVIGLRAGCIVFDKAATDISPAELDDLYSAEIS</sequence>
<evidence type="ECO:0000256" key="3">
    <source>
        <dbReference type="ARBA" id="ARBA00022475"/>
    </source>
</evidence>
<organism evidence="9 10">
    <name type="scientific">Teredinibacter turnerae (strain ATCC 39867 / T7901)</name>
    <dbReference type="NCBI Taxonomy" id="377629"/>
    <lineage>
        <taxon>Bacteria</taxon>
        <taxon>Pseudomonadati</taxon>
        <taxon>Pseudomonadota</taxon>
        <taxon>Gammaproteobacteria</taxon>
        <taxon>Cellvibrionales</taxon>
        <taxon>Cellvibrionaceae</taxon>
        <taxon>Teredinibacter</taxon>
    </lineage>
</organism>
<dbReference type="KEGG" id="ttu:TERTU_2943"/>
<comment type="subcellular location">
    <subcellularLocation>
        <location evidence="1">Cell inner membrane</location>
        <topology evidence="1">Peripheral membrane protein</topology>
    </subcellularLocation>
</comment>
<dbReference type="GO" id="GO:0005886">
    <property type="term" value="C:plasma membrane"/>
    <property type="evidence" value="ECO:0007669"/>
    <property type="project" value="UniProtKB-SubCell"/>
</dbReference>
<evidence type="ECO:0000256" key="5">
    <source>
        <dbReference type="ARBA" id="ARBA00022840"/>
    </source>
</evidence>
<name>C5BNF2_TERTT</name>
<dbReference type="EMBL" id="CP001614">
    <property type="protein sequence ID" value="ACR13395.1"/>
    <property type="molecule type" value="Genomic_DNA"/>
</dbReference>
<dbReference type="PANTHER" id="PTHR43166:SF6">
    <property type="entry name" value="PHOSPHONATES IMPORT ATP-BINDING PROTEIN PHNC"/>
    <property type="match status" value="1"/>
</dbReference>
<evidence type="ECO:0000256" key="6">
    <source>
        <dbReference type="ARBA" id="ARBA00022967"/>
    </source>
</evidence>
<dbReference type="eggNOG" id="COG3638">
    <property type="taxonomic scope" value="Bacteria"/>
</dbReference>
<protein>
    <submittedName>
        <fullName evidence="9">ABC transporter, ATP-binding domain containing protein</fullName>
    </submittedName>
</protein>
<keyword evidence="5 9" id="KW-0067">ATP-binding</keyword>
<keyword evidence="7" id="KW-0472">Membrane</keyword>
<evidence type="ECO:0000313" key="10">
    <source>
        <dbReference type="Proteomes" id="UP000009080"/>
    </source>
</evidence>
<keyword evidence="3" id="KW-1003">Cell membrane</keyword>
<evidence type="ECO:0000313" key="9">
    <source>
        <dbReference type="EMBL" id="ACR13395.1"/>
    </source>
</evidence>
<evidence type="ECO:0000256" key="7">
    <source>
        <dbReference type="ARBA" id="ARBA00023136"/>
    </source>
</evidence>
<keyword evidence="10" id="KW-1185">Reference proteome</keyword>
<dbReference type="GO" id="GO:0005524">
    <property type="term" value="F:ATP binding"/>
    <property type="evidence" value="ECO:0007669"/>
    <property type="project" value="UniProtKB-KW"/>
</dbReference>
<accession>C5BNF2</accession>
<feature type="domain" description="ABC transporter" evidence="8">
    <location>
        <begin position="6"/>
        <end position="222"/>
    </location>
</feature>
<dbReference type="InterPro" id="IPR027417">
    <property type="entry name" value="P-loop_NTPase"/>
</dbReference>
<dbReference type="RefSeq" id="WP_015819509.1">
    <property type="nucleotide sequence ID" value="NC_012997.1"/>
</dbReference>
<evidence type="ECO:0000256" key="2">
    <source>
        <dbReference type="ARBA" id="ARBA00022448"/>
    </source>
</evidence>
<evidence type="ECO:0000256" key="1">
    <source>
        <dbReference type="ARBA" id="ARBA00004417"/>
    </source>
</evidence>
<dbReference type="Pfam" id="PF00005">
    <property type="entry name" value="ABC_tran"/>
    <property type="match status" value="1"/>
</dbReference>
<dbReference type="Proteomes" id="UP000009080">
    <property type="component" value="Chromosome"/>
</dbReference>
<dbReference type="SMART" id="SM00382">
    <property type="entry name" value="AAA"/>
    <property type="match status" value="1"/>
</dbReference>
<evidence type="ECO:0000256" key="4">
    <source>
        <dbReference type="ARBA" id="ARBA00022741"/>
    </source>
</evidence>
<dbReference type="Gene3D" id="3.40.50.300">
    <property type="entry name" value="P-loop containing nucleotide triphosphate hydrolases"/>
    <property type="match status" value="1"/>
</dbReference>
<dbReference type="GO" id="GO:0016887">
    <property type="term" value="F:ATP hydrolysis activity"/>
    <property type="evidence" value="ECO:0007669"/>
    <property type="project" value="InterPro"/>
</dbReference>
<keyword evidence="4" id="KW-0547">Nucleotide-binding</keyword>